<dbReference type="SUPFAM" id="SSF56925">
    <property type="entry name" value="OMPA-like"/>
    <property type="match status" value="1"/>
</dbReference>
<reference evidence="2" key="1">
    <citation type="journal article" date="2017" name="Proc. Natl. Acad. Sci. U.S.A.">
        <title>Simulation of Deepwater Horizon oil plume reveals substrate specialization within a complex community of hydrocarbon-degraders.</title>
        <authorList>
            <person name="Hu P."/>
            <person name="Dubinsky E.A."/>
            <person name="Probst A.J."/>
            <person name="Wang J."/>
            <person name="Sieber C.M.K."/>
            <person name="Tom L.M."/>
            <person name="Gardinali P."/>
            <person name="Banfield J.F."/>
            <person name="Atlas R.M."/>
            <person name="Andersen G.L."/>
        </authorList>
    </citation>
    <scope>NUCLEOTIDE SEQUENCE [LARGE SCALE GENOMIC DNA]</scope>
</reference>
<organism evidence="1 2">
    <name type="scientific">Halobacteriovorax marinus</name>
    <dbReference type="NCBI Taxonomy" id="97084"/>
    <lineage>
        <taxon>Bacteria</taxon>
        <taxon>Pseudomonadati</taxon>
        <taxon>Bdellovibrionota</taxon>
        <taxon>Bacteriovoracia</taxon>
        <taxon>Bacteriovoracales</taxon>
        <taxon>Halobacteriovoraceae</taxon>
        <taxon>Halobacteriovorax</taxon>
    </lineage>
</organism>
<accession>A0A1Y5F1M6</accession>
<evidence type="ECO:0000313" key="1">
    <source>
        <dbReference type="EMBL" id="OUR92925.1"/>
    </source>
</evidence>
<dbReference type="Proteomes" id="UP000196531">
    <property type="component" value="Unassembled WGS sequence"/>
</dbReference>
<sequence>MKILSIFFIFVLMAPAMASHSMRRCMLLPVKDSVGGALGYKVYEEVERYLRSSQWCYYRPNSEIINILGNFKRNLNEHLNNPDVLKVVADKTKAGSLIKVDIENIGKGVIAQLIVIGANGRDIYFKEKLQLESNDAVVIGQTVKNWLNLYEKSIPYDGRILGILGNQFTVDLGKDYGVFVSDNVEILRPVRKKKHPLFKEIVDWETEKLAVGRIFYVSTTQSQGKIDKYSTRKRVEIDDWVLLKKSEEKRKSDLLRLPYERMDENKKYSFGRLGTVGLSALLGSGKVSSSTGSATNNMSGMLLGVRIHGELWATRNYWGSLEISSKFGTYKQKSGTLGTSTNSASNSIWKIKGGYRYLPLGFFYGPQLDGYVGYAKYGYGLDNQSADKIGDVSFSGIILGGKGSLPIMKRYRAFLRLEFMLTSSYSEQEVLYGEDESSSNYNVEIGGSYKYSPNMSIEGGIDFSSNKAEFTNGRSITLKDTTFNGGVRFNF</sequence>
<dbReference type="EMBL" id="MAAO01000016">
    <property type="protein sequence ID" value="OUR92925.1"/>
    <property type="molecule type" value="Genomic_DNA"/>
</dbReference>
<gene>
    <name evidence="1" type="ORF">A9Q84_20665</name>
</gene>
<proteinExistence type="predicted"/>
<evidence type="ECO:0000313" key="2">
    <source>
        <dbReference type="Proteomes" id="UP000196531"/>
    </source>
</evidence>
<dbReference type="InterPro" id="IPR011250">
    <property type="entry name" value="OMP/PagP_B-barrel"/>
</dbReference>
<dbReference type="AlphaFoldDB" id="A0A1Y5F1M6"/>
<comment type="caution">
    <text evidence="1">The sequence shown here is derived from an EMBL/GenBank/DDBJ whole genome shotgun (WGS) entry which is preliminary data.</text>
</comment>
<evidence type="ECO:0008006" key="3">
    <source>
        <dbReference type="Google" id="ProtNLM"/>
    </source>
</evidence>
<protein>
    <recommendedName>
        <fullName evidence="3">Autotransporter domain-containing protein</fullName>
    </recommendedName>
</protein>
<name>A0A1Y5F1M6_9BACT</name>